<evidence type="ECO:0000259" key="3">
    <source>
        <dbReference type="PROSITE" id="PS51459"/>
    </source>
</evidence>
<organism evidence="4 5">
    <name type="scientific">Pedobacter cryoconitis</name>
    <dbReference type="NCBI Taxonomy" id="188932"/>
    <lineage>
        <taxon>Bacteria</taxon>
        <taxon>Pseudomonadati</taxon>
        <taxon>Bacteroidota</taxon>
        <taxon>Sphingobacteriia</taxon>
        <taxon>Sphingobacteriales</taxon>
        <taxon>Sphingobacteriaceae</taxon>
        <taxon>Pedobacter</taxon>
    </lineage>
</organism>
<dbReference type="PANTHER" id="PTHR13504">
    <property type="entry name" value="FIDO DOMAIN-CONTAINING PROTEIN DDB_G0283145"/>
    <property type="match status" value="1"/>
</dbReference>
<accession>A0A327TCK6</accession>
<dbReference type="PROSITE" id="PS51459">
    <property type="entry name" value="FIDO"/>
    <property type="match status" value="1"/>
</dbReference>
<dbReference type="Proteomes" id="UP000249754">
    <property type="component" value="Unassembled WGS sequence"/>
</dbReference>
<keyword evidence="2" id="KW-0547">Nucleotide-binding</keyword>
<dbReference type="RefSeq" id="WP_111632100.1">
    <property type="nucleotide sequence ID" value="NZ_QLLR01000001.1"/>
</dbReference>
<feature type="active site" evidence="1">
    <location>
        <position position="340"/>
    </location>
</feature>
<dbReference type="PANTHER" id="PTHR13504:SF38">
    <property type="entry name" value="FIDO DOMAIN-CONTAINING PROTEIN"/>
    <property type="match status" value="1"/>
</dbReference>
<evidence type="ECO:0000313" key="4">
    <source>
        <dbReference type="EMBL" id="RAJ37393.1"/>
    </source>
</evidence>
<protein>
    <submittedName>
        <fullName evidence="4">Fic/DOC family protein</fullName>
    </submittedName>
</protein>
<dbReference type="Pfam" id="PF02661">
    <property type="entry name" value="Fic"/>
    <property type="match status" value="1"/>
</dbReference>
<reference evidence="4 5" key="1">
    <citation type="submission" date="2018-06" db="EMBL/GenBank/DDBJ databases">
        <title>Genomic Encyclopedia of Archaeal and Bacterial Type Strains, Phase II (KMG-II): from individual species to whole genera.</title>
        <authorList>
            <person name="Goeker M."/>
        </authorList>
    </citation>
    <scope>NUCLEOTIDE SEQUENCE [LARGE SCALE GENOMIC DNA]</scope>
    <source>
        <strain evidence="4 5">DSM 14825</strain>
    </source>
</reference>
<comment type="caution">
    <text evidence="4">The sequence shown here is derived from an EMBL/GenBank/DDBJ whole genome shotgun (WGS) entry which is preliminary data.</text>
</comment>
<dbReference type="OrthoDB" id="9814400at2"/>
<dbReference type="InterPro" id="IPR040198">
    <property type="entry name" value="Fido_containing"/>
</dbReference>
<dbReference type="InterPro" id="IPR036597">
    <property type="entry name" value="Fido-like_dom_sf"/>
</dbReference>
<evidence type="ECO:0000256" key="1">
    <source>
        <dbReference type="PIRSR" id="PIRSR640198-1"/>
    </source>
</evidence>
<dbReference type="AlphaFoldDB" id="A0A327TCK6"/>
<feature type="binding site" evidence="2">
    <location>
        <begin position="344"/>
        <end position="351"/>
    </location>
    <ligand>
        <name>ATP</name>
        <dbReference type="ChEBI" id="CHEBI:30616"/>
    </ligand>
</feature>
<evidence type="ECO:0000313" key="5">
    <source>
        <dbReference type="Proteomes" id="UP000249754"/>
    </source>
</evidence>
<sequence>MASNNNHFSQKITVFHERTAPEEGSIVGYAALIGFFKLEVPLPDRLALISQKHKQYETQEWIVFTPRHQPEESLMGHLTFALKYEGIELGVLKKIFASVAPIDIESIISLEPTGQYSKRIWFLYEWLMGVNLDLKDLSAGNYVDLVDTKLQFGSHPLPSKRHRIRNNLPGVREFCPLVRKTSFLKNLIELDLAQQIKVIIGKIHPDVMARTAAFLLLKDSKASYAIEGEKPPQNRAQRWGRAIGQAGLKPIDKNELLRLQEIVIDNSRFTKMGWRTDEGFIGEHDRRYGTPIPDHLSSKWQDVSSLIQGLIDTDQKLEKDDSFDAVVAAAMIAFGFVFIHPFVDGNGRIHRYLIHHVLLRKEYVSKGIIFPVSAIILNELDEYRRVLENYSKPRLDQIDWKPTRDNNVEILNDTIDLYRYFDATKQAEFLYKCVLQTVEKTIPEEVSYLEKYDLMKEYLDDHFEMPDKIVALLVRFLEQNNGELSERAKTKEFQELKNEEIIVIENKYKEIFG</sequence>
<dbReference type="EMBL" id="QLLR01000001">
    <property type="protein sequence ID" value="RAJ37393.1"/>
    <property type="molecule type" value="Genomic_DNA"/>
</dbReference>
<dbReference type="SUPFAM" id="SSF140931">
    <property type="entry name" value="Fic-like"/>
    <property type="match status" value="1"/>
</dbReference>
<dbReference type="InterPro" id="IPR003812">
    <property type="entry name" value="Fido"/>
</dbReference>
<name>A0A327TCK6_9SPHI</name>
<dbReference type="Gene3D" id="1.10.3290.10">
    <property type="entry name" value="Fido-like domain"/>
    <property type="match status" value="1"/>
</dbReference>
<keyword evidence="2" id="KW-0067">ATP-binding</keyword>
<evidence type="ECO:0000256" key="2">
    <source>
        <dbReference type="PIRSR" id="PIRSR640198-2"/>
    </source>
</evidence>
<feature type="domain" description="Fido" evidence="3">
    <location>
        <begin position="251"/>
        <end position="403"/>
    </location>
</feature>
<proteinExistence type="predicted"/>
<dbReference type="GO" id="GO:0005524">
    <property type="term" value="F:ATP binding"/>
    <property type="evidence" value="ECO:0007669"/>
    <property type="project" value="UniProtKB-KW"/>
</dbReference>
<gene>
    <name evidence="4" type="ORF">LY11_00470</name>
</gene>